<proteinExistence type="predicted"/>
<evidence type="ECO:0000313" key="2">
    <source>
        <dbReference type="Proteomes" id="UP001162992"/>
    </source>
</evidence>
<comment type="caution">
    <text evidence="1">The sequence shown here is derived from an EMBL/GenBank/DDBJ whole genome shotgun (WGS) entry which is preliminary data.</text>
</comment>
<protein>
    <submittedName>
        <fullName evidence="1">Uncharacterized protein</fullName>
    </submittedName>
</protein>
<keyword evidence="2" id="KW-1185">Reference proteome</keyword>
<name>A0ACC2DAJ1_DIPCM</name>
<dbReference type="EMBL" id="CM055097">
    <property type="protein sequence ID" value="KAJ7551339.1"/>
    <property type="molecule type" value="Genomic_DNA"/>
</dbReference>
<reference evidence="2" key="1">
    <citation type="journal article" date="2024" name="Proc. Natl. Acad. Sci. U.S.A.">
        <title>Extraordinary preservation of gene collinearity over three hundred million years revealed in homosporous lycophytes.</title>
        <authorList>
            <person name="Li C."/>
            <person name="Wickell D."/>
            <person name="Kuo L.Y."/>
            <person name="Chen X."/>
            <person name="Nie B."/>
            <person name="Liao X."/>
            <person name="Peng D."/>
            <person name="Ji J."/>
            <person name="Jenkins J."/>
            <person name="Williams M."/>
            <person name="Shu S."/>
            <person name="Plott C."/>
            <person name="Barry K."/>
            <person name="Rajasekar S."/>
            <person name="Grimwood J."/>
            <person name="Han X."/>
            <person name="Sun S."/>
            <person name="Hou Z."/>
            <person name="He W."/>
            <person name="Dai G."/>
            <person name="Sun C."/>
            <person name="Schmutz J."/>
            <person name="Leebens-Mack J.H."/>
            <person name="Li F.W."/>
            <person name="Wang L."/>
        </authorList>
    </citation>
    <scope>NUCLEOTIDE SEQUENCE [LARGE SCALE GENOMIC DNA]</scope>
    <source>
        <strain evidence="2">cv. PW_Plant_1</strain>
    </source>
</reference>
<accession>A0ACC2DAJ1</accession>
<evidence type="ECO:0000313" key="1">
    <source>
        <dbReference type="EMBL" id="KAJ7551339.1"/>
    </source>
</evidence>
<gene>
    <name evidence="1" type="ORF">O6H91_06G011300</name>
</gene>
<dbReference type="Proteomes" id="UP001162992">
    <property type="component" value="Chromosome 6"/>
</dbReference>
<sequence>MTMDRVVIVTREQEDVAATSKKKKNICSTCPQIKRLRDVCIIEHGLDACKSLIDAHLRCLRAEGFNILAHLQPVLVGKRGLTLLTPISEWLTCY</sequence>
<organism evidence="1 2">
    <name type="scientific">Diphasiastrum complanatum</name>
    <name type="common">Issler's clubmoss</name>
    <name type="synonym">Lycopodium complanatum</name>
    <dbReference type="NCBI Taxonomy" id="34168"/>
    <lineage>
        <taxon>Eukaryota</taxon>
        <taxon>Viridiplantae</taxon>
        <taxon>Streptophyta</taxon>
        <taxon>Embryophyta</taxon>
        <taxon>Tracheophyta</taxon>
        <taxon>Lycopodiopsida</taxon>
        <taxon>Lycopodiales</taxon>
        <taxon>Lycopodiaceae</taxon>
        <taxon>Lycopodioideae</taxon>
        <taxon>Diphasiastrum</taxon>
    </lineage>
</organism>